<keyword evidence="6" id="KW-1133">Transmembrane helix</keyword>
<dbReference type="SUPFAM" id="SSF48264">
    <property type="entry name" value="Cytochrome P450"/>
    <property type="match status" value="1"/>
</dbReference>
<dbReference type="AlphaFoldDB" id="A0A0C3HLD7"/>
<dbReference type="HOGENOM" id="CLU_018012_4_2_1"/>
<keyword evidence="6" id="KW-0472">Membrane</keyword>
<dbReference type="GO" id="GO:0004497">
    <property type="term" value="F:monooxygenase activity"/>
    <property type="evidence" value="ECO:0007669"/>
    <property type="project" value="InterPro"/>
</dbReference>
<reference evidence="7 8" key="1">
    <citation type="submission" date="2014-04" db="EMBL/GenBank/DDBJ databases">
        <authorList>
            <consortium name="DOE Joint Genome Institute"/>
            <person name="Kuo A."/>
            <person name="Martino E."/>
            <person name="Perotto S."/>
            <person name="Kohler A."/>
            <person name="Nagy L.G."/>
            <person name="Floudas D."/>
            <person name="Copeland A."/>
            <person name="Barry K.W."/>
            <person name="Cichocki N."/>
            <person name="Veneault-Fourrey C."/>
            <person name="LaButti K."/>
            <person name="Lindquist E.A."/>
            <person name="Lipzen A."/>
            <person name="Lundell T."/>
            <person name="Morin E."/>
            <person name="Murat C."/>
            <person name="Sun H."/>
            <person name="Tunlid A."/>
            <person name="Henrissat B."/>
            <person name="Grigoriev I.V."/>
            <person name="Hibbett D.S."/>
            <person name="Martin F."/>
            <person name="Nordberg H.P."/>
            <person name="Cantor M.N."/>
            <person name="Hua S.X."/>
        </authorList>
    </citation>
    <scope>NUCLEOTIDE SEQUENCE [LARGE SCALE GENOMIC DNA]</scope>
    <source>
        <strain evidence="7 8">Zn</strain>
    </source>
</reference>
<evidence type="ECO:0000256" key="4">
    <source>
        <dbReference type="ARBA" id="ARBA00023004"/>
    </source>
</evidence>
<dbReference type="PANTHER" id="PTHR47582">
    <property type="entry name" value="P450, PUTATIVE (EUROFUNG)-RELATED"/>
    <property type="match status" value="1"/>
</dbReference>
<feature type="transmembrane region" description="Helical" evidence="6">
    <location>
        <begin position="296"/>
        <end position="314"/>
    </location>
</feature>
<dbReference type="Proteomes" id="UP000054321">
    <property type="component" value="Unassembled WGS sequence"/>
</dbReference>
<dbReference type="PANTHER" id="PTHR47582:SF1">
    <property type="entry name" value="P450, PUTATIVE (EUROFUNG)-RELATED"/>
    <property type="match status" value="1"/>
</dbReference>
<dbReference type="OrthoDB" id="1470350at2759"/>
<reference evidence="8" key="2">
    <citation type="submission" date="2015-01" db="EMBL/GenBank/DDBJ databases">
        <title>Evolutionary Origins and Diversification of the Mycorrhizal Mutualists.</title>
        <authorList>
            <consortium name="DOE Joint Genome Institute"/>
            <consortium name="Mycorrhizal Genomics Consortium"/>
            <person name="Kohler A."/>
            <person name="Kuo A."/>
            <person name="Nagy L.G."/>
            <person name="Floudas D."/>
            <person name="Copeland A."/>
            <person name="Barry K.W."/>
            <person name="Cichocki N."/>
            <person name="Veneault-Fourrey C."/>
            <person name="LaButti K."/>
            <person name="Lindquist E.A."/>
            <person name="Lipzen A."/>
            <person name="Lundell T."/>
            <person name="Morin E."/>
            <person name="Murat C."/>
            <person name="Riley R."/>
            <person name="Ohm R."/>
            <person name="Sun H."/>
            <person name="Tunlid A."/>
            <person name="Henrissat B."/>
            <person name="Grigoriev I.V."/>
            <person name="Hibbett D.S."/>
            <person name="Martin F."/>
        </authorList>
    </citation>
    <scope>NUCLEOTIDE SEQUENCE [LARGE SCALE GENOMIC DNA]</scope>
    <source>
        <strain evidence="8">Zn</strain>
    </source>
</reference>
<dbReference type="GO" id="GO:0016705">
    <property type="term" value="F:oxidoreductase activity, acting on paired donors, with incorporation or reduction of molecular oxygen"/>
    <property type="evidence" value="ECO:0007669"/>
    <property type="project" value="InterPro"/>
</dbReference>
<dbReference type="GO" id="GO:0005506">
    <property type="term" value="F:iron ion binding"/>
    <property type="evidence" value="ECO:0007669"/>
    <property type="project" value="InterPro"/>
</dbReference>
<sequence length="535" mass="59233">MDTLRNSLEATGTPKLWLVVSSILLIIAFTARKNLHVEYDALEPPVIPQSIPYIGHLISIARYGSSYYAMINKKHNYPIYTLPTWTSRTYIITSPALAAIIQRASPKTSFYSAILEVTKRIVAFDIQSMEIVQNNANREAGDEGVMPESHDMLASTLGPGPTLNRITTLQLEIFSSTLDKVRPQGKEVVELHSWLREQFTLANATAIYGPENLFSMNASLINDFWAFEAGIVPLIANILPWITARKAYFARERVLSGLIEYVELERYKKAASMIQKRIAINLKHGLSKKMVGHGELVMLFAILGNAVPTTFWFLTHLFSQPDLLADVRSEIGAAVTVNELGIGGDGEKKIIHVEKLKSVAPILISAYRETLRFVANLTSVRMILEDTVIAGKYLLKKDSIVQIASGVIHLDPDVWGPDAAEFNARRFLQTNTSEDVTGKTTTTPLPKNVPSAAFRAFGGGSVICPGRHFAQSEIVGFVAAVVMGFDFEKPSGGAIELPEKNDGLIPLVVMKPKRECMIVIKRRKGLEKAKWELEL</sequence>
<name>A0A0C3HLD7_OIDMZ</name>
<dbReference type="InterPro" id="IPR002403">
    <property type="entry name" value="Cyt_P450_E_grp-IV"/>
</dbReference>
<dbReference type="CDD" id="cd11040">
    <property type="entry name" value="CYP7_CYP8-like"/>
    <property type="match status" value="1"/>
</dbReference>
<comment type="cofactor">
    <cofactor evidence="1 5">
        <name>heme</name>
        <dbReference type="ChEBI" id="CHEBI:30413"/>
    </cofactor>
</comment>
<evidence type="ECO:0000313" key="8">
    <source>
        <dbReference type="Proteomes" id="UP000054321"/>
    </source>
</evidence>
<evidence type="ECO:0008006" key="9">
    <source>
        <dbReference type="Google" id="ProtNLM"/>
    </source>
</evidence>
<evidence type="ECO:0000256" key="3">
    <source>
        <dbReference type="ARBA" id="ARBA00022723"/>
    </source>
</evidence>
<dbReference type="InterPro" id="IPR036396">
    <property type="entry name" value="Cyt_P450_sf"/>
</dbReference>
<accession>A0A0C3HLD7</accession>
<dbReference type="InterPro" id="IPR053007">
    <property type="entry name" value="CYP450_monoxygenase_sec-met"/>
</dbReference>
<organism evidence="7 8">
    <name type="scientific">Oidiodendron maius (strain Zn)</name>
    <dbReference type="NCBI Taxonomy" id="913774"/>
    <lineage>
        <taxon>Eukaryota</taxon>
        <taxon>Fungi</taxon>
        <taxon>Dikarya</taxon>
        <taxon>Ascomycota</taxon>
        <taxon>Pezizomycotina</taxon>
        <taxon>Leotiomycetes</taxon>
        <taxon>Leotiomycetes incertae sedis</taxon>
        <taxon>Myxotrichaceae</taxon>
        <taxon>Oidiodendron</taxon>
    </lineage>
</organism>
<comment type="similarity">
    <text evidence="2">Belongs to the cytochrome P450 family.</text>
</comment>
<evidence type="ECO:0000256" key="5">
    <source>
        <dbReference type="PIRSR" id="PIRSR602403-1"/>
    </source>
</evidence>
<dbReference type="InterPro" id="IPR001128">
    <property type="entry name" value="Cyt_P450"/>
</dbReference>
<keyword evidence="3 5" id="KW-0479">Metal-binding</keyword>
<keyword evidence="6" id="KW-0812">Transmembrane</keyword>
<feature type="binding site" description="axial binding residue" evidence="5">
    <location>
        <position position="464"/>
    </location>
    <ligand>
        <name>heme</name>
        <dbReference type="ChEBI" id="CHEBI:30413"/>
    </ligand>
    <ligandPart>
        <name>Fe</name>
        <dbReference type="ChEBI" id="CHEBI:18248"/>
    </ligandPart>
</feature>
<dbReference type="Gene3D" id="1.10.630.10">
    <property type="entry name" value="Cytochrome P450"/>
    <property type="match status" value="1"/>
</dbReference>
<evidence type="ECO:0000256" key="1">
    <source>
        <dbReference type="ARBA" id="ARBA00001971"/>
    </source>
</evidence>
<evidence type="ECO:0000256" key="2">
    <source>
        <dbReference type="ARBA" id="ARBA00010617"/>
    </source>
</evidence>
<dbReference type="PRINTS" id="PR00465">
    <property type="entry name" value="EP450IV"/>
</dbReference>
<keyword evidence="5" id="KW-0349">Heme</keyword>
<dbReference type="STRING" id="913774.A0A0C3HLD7"/>
<dbReference type="EMBL" id="KN832870">
    <property type="protein sequence ID" value="KIN09046.1"/>
    <property type="molecule type" value="Genomic_DNA"/>
</dbReference>
<proteinExistence type="inferred from homology"/>
<dbReference type="Pfam" id="PF00067">
    <property type="entry name" value="p450"/>
    <property type="match status" value="1"/>
</dbReference>
<dbReference type="GO" id="GO:0020037">
    <property type="term" value="F:heme binding"/>
    <property type="evidence" value="ECO:0007669"/>
    <property type="project" value="InterPro"/>
</dbReference>
<evidence type="ECO:0000313" key="7">
    <source>
        <dbReference type="EMBL" id="KIN09046.1"/>
    </source>
</evidence>
<dbReference type="InParanoid" id="A0A0C3HLD7"/>
<keyword evidence="8" id="KW-1185">Reference proteome</keyword>
<protein>
    <recommendedName>
        <fullName evidence="9">Cytochrome P450</fullName>
    </recommendedName>
</protein>
<keyword evidence="4 5" id="KW-0408">Iron</keyword>
<gene>
    <name evidence="7" type="ORF">OIDMADRAFT_100478</name>
</gene>
<evidence type="ECO:0000256" key="6">
    <source>
        <dbReference type="SAM" id="Phobius"/>
    </source>
</evidence>